<gene>
    <name evidence="2" type="ORF">GCM10009067_40690</name>
</gene>
<dbReference type="Proteomes" id="UP000614221">
    <property type="component" value="Unassembled WGS sequence"/>
</dbReference>
<evidence type="ECO:0000256" key="1">
    <source>
        <dbReference type="SAM" id="Phobius"/>
    </source>
</evidence>
<protein>
    <submittedName>
        <fullName evidence="2">Uncharacterized protein</fullName>
    </submittedName>
</protein>
<organism evidence="2 3">
    <name type="scientific">Haloarcula sebkhae</name>
    <dbReference type="NCBI Taxonomy" id="932660"/>
    <lineage>
        <taxon>Archaea</taxon>
        <taxon>Methanobacteriati</taxon>
        <taxon>Methanobacteriota</taxon>
        <taxon>Stenosarchaea group</taxon>
        <taxon>Halobacteria</taxon>
        <taxon>Halobacteriales</taxon>
        <taxon>Haloarculaceae</taxon>
        <taxon>Haloarcula</taxon>
    </lineage>
</organism>
<sequence>MFYWLELGVTMLWAVVRATFAGKLPSEETDREPFNSSQWPILHIILSSGFFEDGDENATSKSGSWREWQIPVPRTEVAIYLGTIPGQVIIIFLLGVVWAGFGGVVAGPIVAAAETANTPMWPLTGAGIVFLSEGWQTATDYFYRGSYREKSVWTAVKGVFYSAVLNSAPWTTVRRHRF</sequence>
<keyword evidence="1" id="KW-0812">Transmembrane</keyword>
<evidence type="ECO:0000313" key="2">
    <source>
        <dbReference type="EMBL" id="GGK84366.1"/>
    </source>
</evidence>
<keyword evidence="1" id="KW-1133">Transmembrane helix</keyword>
<dbReference type="InterPro" id="IPR045466">
    <property type="entry name" value="DUF6498"/>
</dbReference>
<reference evidence="2" key="2">
    <citation type="submission" date="2020-09" db="EMBL/GenBank/DDBJ databases">
        <authorList>
            <person name="Sun Q."/>
            <person name="Ohkuma M."/>
        </authorList>
    </citation>
    <scope>NUCLEOTIDE SEQUENCE</scope>
    <source>
        <strain evidence="2">JCM 19018</strain>
    </source>
</reference>
<dbReference type="AlphaFoldDB" id="A0A830F4B0"/>
<keyword evidence="1" id="KW-0472">Membrane</keyword>
<name>A0A830F4B0_9EURY</name>
<dbReference type="Pfam" id="PF20108">
    <property type="entry name" value="DUF6498"/>
    <property type="match status" value="1"/>
</dbReference>
<feature type="transmembrane region" description="Helical" evidence="1">
    <location>
        <begin position="88"/>
        <end position="113"/>
    </location>
</feature>
<comment type="caution">
    <text evidence="2">The sequence shown here is derived from an EMBL/GenBank/DDBJ whole genome shotgun (WGS) entry which is preliminary data.</text>
</comment>
<reference evidence="2" key="1">
    <citation type="journal article" date="2014" name="Int. J. Syst. Evol. Microbiol.">
        <title>Complete genome sequence of Corynebacterium casei LMG S-19264T (=DSM 44701T), isolated from a smear-ripened cheese.</title>
        <authorList>
            <consortium name="US DOE Joint Genome Institute (JGI-PGF)"/>
            <person name="Walter F."/>
            <person name="Albersmeier A."/>
            <person name="Kalinowski J."/>
            <person name="Ruckert C."/>
        </authorList>
    </citation>
    <scope>NUCLEOTIDE SEQUENCE</scope>
    <source>
        <strain evidence="2">JCM 19018</strain>
    </source>
</reference>
<accession>A0A830F4B0</accession>
<dbReference type="EMBL" id="BMPD01000012">
    <property type="protein sequence ID" value="GGK84366.1"/>
    <property type="molecule type" value="Genomic_DNA"/>
</dbReference>
<evidence type="ECO:0000313" key="3">
    <source>
        <dbReference type="Proteomes" id="UP000614221"/>
    </source>
</evidence>
<proteinExistence type="predicted"/>